<comment type="caution">
    <text evidence="2">The sequence shown here is derived from an EMBL/GenBank/DDBJ whole genome shotgun (WGS) entry which is preliminary data.</text>
</comment>
<keyword evidence="1" id="KW-0732">Signal</keyword>
<evidence type="ECO:0000256" key="1">
    <source>
        <dbReference type="SAM" id="SignalP"/>
    </source>
</evidence>
<organism evidence="2 3">
    <name type="scientific">Danionella cerebrum</name>
    <dbReference type="NCBI Taxonomy" id="2873325"/>
    <lineage>
        <taxon>Eukaryota</taxon>
        <taxon>Metazoa</taxon>
        <taxon>Chordata</taxon>
        <taxon>Craniata</taxon>
        <taxon>Vertebrata</taxon>
        <taxon>Euteleostomi</taxon>
        <taxon>Actinopterygii</taxon>
        <taxon>Neopterygii</taxon>
        <taxon>Teleostei</taxon>
        <taxon>Ostariophysi</taxon>
        <taxon>Cypriniformes</taxon>
        <taxon>Danionidae</taxon>
        <taxon>Danioninae</taxon>
        <taxon>Danionella</taxon>
    </lineage>
</organism>
<reference evidence="2 3" key="1">
    <citation type="journal article" date="2019" name="Sci. Data">
        <title>Hybrid genome assembly and annotation of Danionella translucida.</title>
        <authorList>
            <person name="Kadobianskyi M."/>
            <person name="Schulze L."/>
            <person name="Schuelke M."/>
            <person name="Judkewitz B."/>
        </authorList>
    </citation>
    <scope>NUCLEOTIDE SEQUENCE [LARGE SCALE GENOMIC DNA]</scope>
    <source>
        <strain evidence="2 3">Bolton</strain>
    </source>
</reference>
<sequence length="101" mass="11173">MAGREGSWKYYLWILTAMCRFALPAAKSLESVVWNSQNPNAKGGDEKLIGNLSLISSKMLLKCFTYVCGLLEHTTEEEQWQLQGGACGVEGQPQRSNAFGK</sequence>
<dbReference type="AlphaFoldDB" id="A0A553QK03"/>
<accession>A0A553QK03</accession>
<protein>
    <submittedName>
        <fullName evidence="2">Uncharacterized protein</fullName>
    </submittedName>
</protein>
<proteinExistence type="predicted"/>
<gene>
    <name evidence="2" type="ORF">DNTS_032455</name>
</gene>
<evidence type="ECO:0000313" key="2">
    <source>
        <dbReference type="EMBL" id="TRY90292.1"/>
    </source>
</evidence>
<feature type="signal peptide" evidence="1">
    <location>
        <begin position="1"/>
        <end position="24"/>
    </location>
</feature>
<keyword evidence="3" id="KW-1185">Reference proteome</keyword>
<evidence type="ECO:0000313" key="3">
    <source>
        <dbReference type="Proteomes" id="UP000316079"/>
    </source>
</evidence>
<dbReference type="STRING" id="623744.A0A553QK03"/>
<feature type="chain" id="PRO_5021871582" evidence="1">
    <location>
        <begin position="25"/>
        <end position="101"/>
    </location>
</feature>
<name>A0A553QK03_9TELE</name>
<dbReference type="Proteomes" id="UP000316079">
    <property type="component" value="Unassembled WGS sequence"/>
</dbReference>
<dbReference type="EMBL" id="SRMA01025864">
    <property type="protein sequence ID" value="TRY90292.1"/>
    <property type="molecule type" value="Genomic_DNA"/>
</dbReference>